<proteinExistence type="predicted"/>
<evidence type="ECO:0000313" key="2">
    <source>
        <dbReference type="EMBL" id="ODN70715.1"/>
    </source>
</evidence>
<protein>
    <recommendedName>
        <fullName evidence="4">AsmA-like C-terminal domain-containing protein</fullName>
    </recommendedName>
</protein>
<evidence type="ECO:0008006" key="4">
    <source>
        <dbReference type="Google" id="ProtNLM"/>
    </source>
</evidence>
<dbReference type="PATRIC" id="fig|1439726.3.peg.2046"/>
<feature type="compositionally biased region" description="Low complexity" evidence="1">
    <location>
        <begin position="259"/>
        <end position="272"/>
    </location>
</feature>
<dbReference type="Proteomes" id="UP000094622">
    <property type="component" value="Unassembled WGS sequence"/>
</dbReference>
<reference evidence="2 3" key="1">
    <citation type="submission" date="2016-07" db="EMBL/GenBank/DDBJ databases">
        <title>Draft Genome Sequence of Methylobrevis pamukkalensis PK2.</title>
        <authorList>
            <person name="Vasilenko O.V."/>
            <person name="Doronina N.V."/>
            <person name="Shmareva M.N."/>
            <person name="Tarlachkov S.V."/>
            <person name="Mustakhimov I."/>
            <person name="Trotsenko Y.A."/>
        </authorList>
    </citation>
    <scope>NUCLEOTIDE SEQUENCE [LARGE SCALE GENOMIC DNA]</scope>
    <source>
        <strain evidence="2 3">PK2</strain>
    </source>
</reference>
<comment type="caution">
    <text evidence="2">The sequence shown here is derived from an EMBL/GenBank/DDBJ whole genome shotgun (WGS) entry which is preliminary data.</text>
</comment>
<sequence>MRLSAEILPADRPLSVTVDGKLSVEGSVPNYAGTMALTRVMPAEPGDIQPFHVTAAFDLDPYRFLLKDGEFRYGPEDRPFVVTGAANVTFADAPFFDAVLSSRQIDVDRTLGGGASSPVAFADALDGFAAALSALPRPRIPGQIGFDIPGIVIGGDLIQDVRFDASTRDNGWRIDQFEARLPGQSELAATGEIKTGGADTAGSPLGGLAFTGHAALASRQRPRSFPGGGRAATPGDCRPSRWPPTSRPRARGSRCATLPRPSARPRFPAPSTTRRRPARAGPTSPPISTPASSTLARCARSRRWSPATTRQRALPRPTSP</sequence>
<keyword evidence="3" id="KW-1185">Reference proteome</keyword>
<feature type="region of interest" description="Disordered" evidence="1">
    <location>
        <begin position="218"/>
        <end position="320"/>
    </location>
</feature>
<dbReference type="EMBL" id="MCRJ01000041">
    <property type="protein sequence ID" value="ODN70715.1"/>
    <property type="molecule type" value="Genomic_DNA"/>
</dbReference>
<dbReference type="AlphaFoldDB" id="A0A1E3H3I8"/>
<evidence type="ECO:0000313" key="3">
    <source>
        <dbReference type="Proteomes" id="UP000094622"/>
    </source>
</evidence>
<dbReference type="OrthoDB" id="9816380at2"/>
<gene>
    <name evidence="2" type="ORF">A6302_01935</name>
</gene>
<name>A0A1E3H3I8_9HYPH</name>
<dbReference type="RefSeq" id="WP_069306694.1">
    <property type="nucleotide sequence ID" value="NZ_MCRJ01000041.1"/>
</dbReference>
<evidence type="ECO:0000256" key="1">
    <source>
        <dbReference type="SAM" id="MobiDB-lite"/>
    </source>
</evidence>
<organism evidence="2 3">
    <name type="scientific">Methylobrevis pamukkalensis</name>
    <dbReference type="NCBI Taxonomy" id="1439726"/>
    <lineage>
        <taxon>Bacteria</taxon>
        <taxon>Pseudomonadati</taxon>
        <taxon>Pseudomonadota</taxon>
        <taxon>Alphaproteobacteria</taxon>
        <taxon>Hyphomicrobiales</taxon>
        <taxon>Pleomorphomonadaceae</taxon>
        <taxon>Methylobrevis</taxon>
    </lineage>
</organism>
<accession>A0A1E3H3I8</accession>